<gene>
    <name evidence="3" type="ORF">P7K49_024609</name>
</gene>
<evidence type="ECO:0000259" key="2">
    <source>
        <dbReference type="PROSITE" id="PS50072"/>
    </source>
</evidence>
<reference evidence="3 4" key="1">
    <citation type="submission" date="2023-05" db="EMBL/GenBank/DDBJ databases">
        <title>B98-5 Cell Line De Novo Hybrid Assembly: An Optical Mapping Approach.</title>
        <authorList>
            <person name="Kananen K."/>
            <person name="Auerbach J.A."/>
            <person name="Kautto E."/>
            <person name="Blachly J.S."/>
        </authorList>
    </citation>
    <scope>NUCLEOTIDE SEQUENCE [LARGE SCALE GENOMIC DNA]</scope>
    <source>
        <strain evidence="3">B95-8</strain>
        <tissue evidence="3">Cell line</tissue>
    </source>
</reference>
<name>A0ABQ9URM8_SAGOE</name>
<comment type="function">
    <text evidence="1">PPIases accelerate the folding of proteins. It catalyzes the cis-trans isomerization of proline imidic peptide bonds in oligopeptides.</text>
</comment>
<keyword evidence="4" id="KW-1185">Reference proteome</keyword>
<comment type="similarity">
    <text evidence="1">Belongs to the cyclophilin-type PPIase family.</text>
</comment>
<dbReference type="Proteomes" id="UP001266305">
    <property type="component" value="Unassembled WGS sequence"/>
</dbReference>
<dbReference type="PRINTS" id="PR00153">
    <property type="entry name" value="CSAPPISMRASE"/>
</dbReference>
<accession>A0ABQ9URM8</accession>
<evidence type="ECO:0000313" key="3">
    <source>
        <dbReference type="EMBL" id="KAK2099158.1"/>
    </source>
</evidence>
<sequence>MFNIAVDSQLLGHISFELFADKILALCPWQTLDPTQMVPFFMCTVKTEWLDGEHVVFGEVKGGMNIMEAMERFGSRNDKTSKKITNDDRGQL</sequence>
<dbReference type="InterPro" id="IPR029000">
    <property type="entry name" value="Cyclophilin-like_dom_sf"/>
</dbReference>
<dbReference type="Pfam" id="PF00160">
    <property type="entry name" value="Pro_isomerase"/>
    <property type="match status" value="1"/>
</dbReference>
<keyword evidence="1" id="KW-0413">Isomerase</keyword>
<dbReference type="EMBL" id="JASSZA010000011">
    <property type="protein sequence ID" value="KAK2099158.1"/>
    <property type="molecule type" value="Genomic_DNA"/>
</dbReference>
<dbReference type="PANTHER" id="PTHR11071">
    <property type="entry name" value="PEPTIDYL-PROLYL CIS-TRANS ISOMERASE"/>
    <property type="match status" value="1"/>
</dbReference>
<dbReference type="PANTHER" id="PTHR11071:SF490">
    <property type="entry name" value="PEPTIDYL-PROLYL CIS-TRANS ISOMERASE A"/>
    <property type="match status" value="1"/>
</dbReference>
<dbReference type="Gene3D" id="2.40.100.10">
    <property type="entry name" value="Cyclophilin-like"/>
    <property type="match status" value="1"/>
</dbReference>
<dbReference type="EC" id="5.2.1.8" evidence="1"/>
<evidence type="ECO:0000313" key="4">
    <source>
        <dbReference type="Proteomes" id="UP001266305"/>
    </source>
</evidence>
<organism evidence="3 4">
    <name type="scientific">Saguinus oedipus</name>
    <name type="common">Cotton-top tamarin</name>
    <name type="synonym">Oedipomidas oedipus</name>
    <dbReference type="NCBI Taxonomy" id="9490"/>
    <lineage>
        <taxon>Eukaryota</taxon>
        <taxon>Metazoa</taxon>
        <taxon>Chordata</taxon>
        <taxon>Craniata</taxon>
        <taxon>Vertebrata</taxon>
        <taxon>Euteleostomi</taxon>
        <taxon>Mammalia</taxon>
        <taxon>Eutheria</taxon>
        <taxon>Euarchontoglires</taxon>
        <taxon>Primates</taxon>
        <taxon>Haplorrhini</taxon>
        <taxon>Platyrrhini</taxon>
        <taxon>Cebidae</taxon>
        <taxon>Callitrichinae</taxon>
        <taxon>Saguinus</taxon>
    </lineage>
</organism>
<dbReference type="SUPFAM" id="SSF50891">
    <property type="entry name" value="Cyclophilin-like"/>
    <property type="match status" value="1"/>
</dbReference>
<evidence type="ECO:0000256" key="1">
    <source>
        <dbReference type="RuleBase" id="RU363019"/>
    </source>
</evidence>
<comment type="catalytic activity">
    <reaction evidence="1">
        <text>[protein]-peptidylproline (omega=180) = [protein]-peptidylproline (omega=0)</text>
        <dbReference type="Rhea" id="RHEA:16237"/>
        <dbReference type="Rhea" id="RHEA-COMP:10747"/>
        <dbReference type="Rhea" id="RHEA-COMP:10748"/>
        <dbReference type="ChEBI" id="CHEBI:83833"/>
        <dbReference type="ChEBI" id="CHEBI:83834"/>
        <dbReference type="EC" id="5.2.1.8"/>
    </reaction>
</comment>
<dbReference type="PROSITE" id="PS50072">
    <property type="entry name" value="CSA_PPIASE_2"/>
    <property type="match status" value="1"/>
</dbReference>
<proteinExistence type="inferred from homology"/>
<dbReference type="InterPro" id="IPR002130">
    <property type="entry name" value="Cyclophilin-type_PPIase_dom"/>
</dbReference>
<protein>
    <recommendedName>
        <fullName evidence="1">Peptidyl-prolyl cis-trans isomerase</fullName>
        <shortName evidence="1">PPIase</shortName>
        <ecNumber evidence="1">5.2.1.8</ecNumber>
    </recommendedName>
</protein>
<comment type="caution">
    <text evidence="3">The sequence shown here is derived from an EMBL/GenBank/DDBJ whole genome shotgun (WGS) entry which is preliminary data.</text>
</comment>
<keyword evidence="1" id="KW-0697">Rotamase</keyword>
<feature type="domain" description="PPIase cyclophilin-type" evidence="2">
    <location>
        <begin position="35"/>
        <end position="91"/>
    </location>
</feature>